<dbReference type="InParanoid" id="A0A1S3HSM2"/>
<sequence>MGTTTVTAPADMVIYQDKVSPLSCATWNVGIISGISTLLCYLECTGVPHKTGVMVEFSDLAFHLRSPGDLTNAELDEVLDFHNDRVQMQEKAELYQLQKLHDALQSISFKNYYHCSDDVDMKRSDKLRAMFTDYFEMKPEHSSNMGRISKLSFNRELECSTSGPNEEDSCKNEGYVRGDIRGFISLCGQEHVLSGR</sequence>
<dbReference type="AlphaFoldDB" id="A0A1S3HSM2"/>
<evidence type="ECO:0000313" key="1">
    <source>
        <dbReference type="Proteomes" id="UP000085678"/>
    </source>
</evidence>
<organism evidence="1 2">
    <name type="scientific">Lingula anatina</name>
    <name type="common">Brachiopod</name>
    <name type="synonym">Lingula unguis</name>
    <dbReference type="NCBI Taxonomy" id="7574"/>
    <lineage>
        <taxon>Eukaryota</taxon>
        <taxon>Metazoa</taxon>
        <taxon>Spiralia</taxon>
        <taxon>Lophotrochozoa</taxon>
        <taxon>Brachiopoda</taxon>
        <taxon>Linguliformea</taxon>
        <taxon>Lingulata</taxon>
        <taxon>Lingulida</taxon>
        <taxon>Linguloidea</taxon>
        <taxon>Lingulidae</taxon>
        <taxon>Lingula</taxon>
    </lineage>
</organism>
<accession>A0A1S3HSM2</accession>
<dbReference type="Proteomes" id="UP000085678">
    <property type="component" value="Unplaced"/>
</dbReference>
<dbReference type="KEGG" id="lak:106157817"/>
<reference evidence="2" key="1">
    <citation type="submission" date="2025-08" db="UniProtKB">
        <authorList>
            <consortium name="RefSeq"/>
        </authorList>
    </citation>
    <scope>IDENTIFICATION</scope>
    <source>
        <tissue evidence="2">Gonads</tissue>
    </source>
</reference>
<dbReference type="RefSeq" id="XP_013389023.1">
    <property type="nucleotide sequence ID" value="XM_013533569.1"/>
</dbReference>
<protein>
    <submittedName>
        <fullName evidence="2">ATP-dependent DNA helicase Q4-like</fullName>
    </submittedName>
</protein>
<proteinExistence type="predicted"/>
<dbReference type="OrthoDB" id="10261556at2759"/>
<gene>
    <name evidence="2" type="primary">LOC106157817</name>
</gene>
<dbReference type="STRING" id="7574.A0A1S3HSM2"/>
<evidence type="ECO:0000313" key="2">
    <source>
        <dbReference type="RefSeq" id="XP_013389023.1"/>
    </source>
</evidence>
<name>A0A1S3HSM2_LINAN</name>
<keyword evidence="1" id="KW-1185">Reference proteome</keyword>
<dbReference type="GeneID" id="106157817"/>